<dbReference type="AlphaFoldDB" id="A0A370KPS4"/>
<evidence type="ECO:0000256" key="7">
    <source>
        <dbReference type="ARBA" id="ARBA00083243"/>
    </source>
</evidence>
<evidence type="ECO:0000256" key="2">
    <source>
        <dbReference type="ARBA" id="ARBA00023015"/>
    </source>
</evidence>
<reference evidence="9 10" key="1">
    <citation type="submission" date="2017-03" db="EMBL/GenBank/DDBJ databases">
        <title>Genome analysis of Rhizobial strains effectives or ineffectives for nitrogen fixation isolated from bean seeds.</title>
        <authorList>
            <person name="Peralta H."/>
            <person name="Aguilar-Vera A."/>
            <person name="Mora Y."/>
            <person name="Vargas-Lagunas C."/>
            <person name="Girard L."/>
            <person name="Mora J."/>
        </authorList>
    </citation>
    <scope>NUCLEOTIDE SEQUENCE [LARGE SCALE GENOMIC DNA]</scope>
    <source>
        <strain evidence="9 10">CCGM3</strain>
    </source>
</reference>
<dbReference type="SUPFAM" id="SSF46785">
    <property type="entry name" value="Winged helix' DNA-binding domain"/>
    <property type="match status" value="1"/>
</dbReference>
<dbReference type="OrthoDB" id="9786526at2"/>
<dbReference type="Proteomes" id="UP000254939">
    <property type="component" value="Unassembled WGS sequence"/>
</dbReference>
<feature type="domain" description="HTH lysR-type" evidence="8">
    <location>
        <begin position="9"/>
        <end position="66"/>
    </location>
</feature>
<dbReference type="GO" id="GO:0003700">
    <property type="term" value="F:DNA-binding transcription factor activity"/>
    <property type="evidence" value="ECO:0007669"/>
    <property type="project" value="InterPro"/>
</dbReference>
<evidence type="ECO:0000256" key="5">
    <source>
        <dbReference type="ARBA" id="ARBA00054626"/>
    </source>
</evidence>
<evidence type="ECO:0000256" key="3">
    <source>
        <dbReference type="ARBA" id="ARBA00023125"/>
    </source>
</evidence>
<protein>
    <recommendedName>
        <fullName evidence="6">HTH-type transcriptional regulator TtuA</fullName>
    </recommendedName>
    <alternativeName>
        <fullName evidence="7">Tartrate utilization transcriptional regulator</fullName>
    </alternativeName>
</protein>
<dbReference type="PANTHER" id="PTHR30537:SF31">
    <property type="entry name" value="TRANSCRIPTIONAL REGULATOR, LYSR FAMILY"/>
    <property type="match status" value="1"/>
</dbReference>
<evidence type="ECO:0000256" key="1">
    <source>
        <dbReference type="ARBA" id="ARBA00009437"/>
    </source>
</evidence>
<dbReference type="RefSeq" id="WP_114713299.1">
    <property type="nucleotide sequence ID" value="NZ_KZ857259.1"/>
</dbReference>
<proteinExistence type="inferred from homology"/>
<dbReference type="PROSITE" id="PS50931">
    <property type="entry name" value="HTH_LYSR"/>
    <property type="match status" value="1"/>
</dbReference>
<dbReference type="FunFam" id="1.10.10.10:FF:000001">
    <property type="entry name" value="LysR family transcriptional regulator"/>
    <property type="match status" value="1"/>
</dbReference>
<accession>A0A370KPS4</accession>
<sequence>MLNAEGVFQDLNDFVYFAAVVRHNGFSAAGRVLNMPKSKLSRHITALETRLGVRLLERTVNRFRVTEVGRAFYNHCENMLREADRAAKAINDATGEPQGQIRISVPHGLLDGSLGTMIPEFLNRYPKVQLQILTTDRRVDIIDERLDLAVRAQLTEETDSELTMRVLSKVDLILVANQKVASSLPSIEGIDCLVDAPTVSFAGPLTEWQDLDIWEFTGPDGTRYRHQHKPRMSCRSVSAVLEAIYAGVGVGLLPDHICAEGIRDGRLVRLLPDHQMSQATIYLVFTASRGLPTAVRALVDFLVEQFRTLRVTTQCQEAEMQAQLKDRIPLVALSGGQPA</sequence>
<dbReference type="Pfam" id="PF00126">
    <property type="entry name" value="HTH_1"/>
    <property type="match status" value="1"/>
</dbReference>
<dbReference type="InterPro" id="IPR036388">
    <property type="entry name" value="WH-like_DNA-bd_sf"/>
</dbReference>
<dbReference type="InterPro" id="IPR000847">
    <property type="entry name" value="LysR_HTH_N"/>
</dbReference>
<dbReference type="SUPFAM" id="SSF53850">
    <property type="entry name" value="Periplasmic binding protein-like II"/>
    <property type="match status" value="1"/>
</dbReference>
<dbReference type="Pfam" id="PF03466">
    <property type="entry name" value="LysR_substrate"/>
    <property type="match status" value="1"/>
</dbReference>
<dbReference type="InterPro" id="IPR005119">
    <property type="entry name" value="LysR_subst-bd"/>
</dbReference>
<organism evidence="9 10">
    <name type="scientific">Rhizobium grahamii</name>
    <dbReference type="NCBI Taxonomy" id="1120045"/>
    <lineage>
        <taxon>Bacteria</taxon>
        <taxon>Pseudomonadati</taxon>
        <taxon>Pseudomonadota</taxon>
        <taxon>Alphaproteobacteria</taxon>
        <taxon>Hyphomicrobiales</taxon>
        <taxon>Rhizobiaceae</taxon>
        <taxon>Rhizobium/Agrobacterium group</taxon>
        <taxon>Rhizobium</taxon>
    </lineage>
</organism>
<gene>
    <name evidence="9" type="ORF">B5K06_13465</name>
</gene>
<comment type="similarity">
    <text evidence="1">Belongs to the LysR transcriptional regulatory family.</text>
</comment>
<keyword evidence="2" id="KW-0805">Transcription regulation</keyword>
<keyword evidence="4" id="KW-0804">Transcription</keyword>
<dbReference type="InterPro" id="IPR058163">
    <property type="entry name" value="LysR-type_TF_proteobact-type"/>
</dbReference>
<keyword evidence="3" id="KW-0238">DNA-binding</keyword>
<evidence type="ECO:0000256" key="6">
    <source>
        <dbReference type="ARBA" id="ARBA00067332"/>
    </source>
</evidence>
<dbReference type="Gene3D" id="3.40.190.290">
    <property type="match status" value="1"/>
</dbReference>
<evidence type="ECO:0000256" key="4">
    <source>
        <dbReference type="ARBA" id="ARBA00023163"/>
    </source>
</evidence>
<dbReference type="InterPro" id="IPR036390">
    <property type="entry name" value="WH_DNA-bd_sf"/>
</dbReference>
<evidence type="ECO:0000313" key="9">
    <source>
        <dbReference type="EMBL" id="RDJ11296.1"/>
    </source>
</evidence>
<dbReference type="Gene3D" id="1.10.10.10">
    <property type="entry name" value="Winged helix-like DNA-binding domain superfamily/Winged helix DNA-binding domain"/>
    <property type="match status" value="1"/>
</dbReference>
<dbReference type="PANTHER" id="PTHR30537">
    <property type="entry name" value="HTH-TYPE TRANSCRIPTIONAL REGULATOR"/>
    <property type="match status" value="1"/>
</dbReference>
<dbReference type="GO" id="GO:0006351">
    <property type="term" value="P:DNA-templated transcription"/>
    <property type="evidence" value="ECO:0007669"/>
    <property type="project" value="TreeGrafter"/>
</dbReference>
<dbReference type="EMBL" id="NAAC01000015">
    <property type="protein sequence ID" value="RDJ11296.1"/>
    <property type="molecule type" value="Genomic_DNA"/>
</dbReference>
<name>A0A370KPS4_9HYPH</name>
<comment type="function">
    <text evidence="5">Transcriptional regulator of the ttuABCDE tartrate utilization operon.</text>
</comment>
<evidence type="ECO:0000313" key="10">
    <source>
        <dbReference type="Proteomes" id="UP000254939"/>
    </source>
</evidence>
<comment type="caution">
    <text evidence="9">The sequence shown here is derived from an EMBL/GenBank/DDBJ whole genome shotgun (WGS) entry which is preliminary data.</text>
</comment>
<dbReference type="GO" id="GO:0043565">
    <property type="term" value="F:sequence-specific DNA binding"/>
    <property type="evidence" value="ECO:0007669"/>
    <property type="project" value="TreeGrafter"/>
</dbReference>
<evidence type="ECO:0000259" key="8">
    <source>
        <dbReference type="PROSITE" id="PS50931"/>
    </source>
</evidence>